<dbReference type="HAMAP" id="MF_01036">
    <property type="entry name" value="RNase_II"/>
    <property type="match status" value="1"/>
</dbReference>
<comment type="function">
    <text evidence="9">Involved in mRNA degradation. Hydrolyzes single-stranded polyribonucleotides processively in the 3' to 5' direction.</text>
</comment>
<evidence type="ECO:0000313" key="14">
    <source>
        <dbReference type="Proteomes" id="UP000184159"/>
    </source>
</evidence>
<feature type="domain" description="S1 motif" evidence="10">
    <location>
        <begin position="566"/>
        <end position="650"/>
    </location>
</feature>
<keyword evidence="5 9" id="KW-0540">Nuclease</keyword>
<evidence type="ECO:0000256" key="6">
    <source>
        <dbReference type="ARBA" id="ARBA00022801"/>
    </source>
</evidence>
<dbReference type="SMART" id="SM00357">
    <property type="entry name" value="CSP"/>
    <property type="match status" value="1"/>
</dbReference>
<dbReference type="RefSeq" id="WP_072962039.1">
    <property type="nucleotide sequence ID" value="NZ_FQUH01000019.1"/>
</dbReference>
<keyword evidence="8 9" id="KW-0694">RNA-binding</keyword>
<evidence type="ECO:0000256" key="3">
    <source>
        <dbReference type="ARBA" id="ARBA00009925"/>
    </source>
</evidence>
<dbReference type="SMART" id="SM00955">
    <property type="entry name" value="RNB"/>
    <property type="match status" value="1"/>
</dbReference>
<feature type="domain" description="RNB" evidence="12">
    <location>
        <begin position="193"/>
        <end position="523"/>
    </location>
</feature>
<comment type="subcellular location">
    <subcellularLocation>
        <location evidence="2 9">Cytoplasm</location>
    </subcellularLocation>
</comment>
<reference evidence="14" key="1">
    <citation type="submission" date="2016-11" db="EMBL/GenBank/DDBJ databases">
        <authorList>
            <person name="Varghese N."/>
            <person name="Submissions S."/>
        </authorList>
    </citation>
    <scope>NUCLEOTIDE SEQUENCE [LARGE SCALE GENOMIC DNA]</scope>
    <source>
        <strain evidence="14">DSM 21264</strain>
    </source>
</reference>
<dbReference type="NCBIfam" id="TIGR02062">
    <property type="entry name" value="RNase_B"/>
    <property type="match status" value="1"/>
</dbReference>
<dbReference type="GO" id="GO:0006402">
    <property type="term" value="P:mRNA catabolic process"/>
    <property type="evidence" value="ECO:0007669"/>
    <property type="project" value="UniProtKB-UniRule"/>
</dbReference>
<evidence type="ECO:0000256" key="7">
    <source>
        <dbReference type="ARBA" id="ARBA00022839"/>
    </source>
</evidence>
<dbReference type="InterPro" id="IPR004476">
    <property type="entry name" value="RNase_II/RNase_R"/>
</dbReference>
<comment type="similarity">
    <text evidence="3 9">Belongs to the RNR ribonuclease family. RNase II subfamily.</text>
</comment>
<dbReference type="GO" id="GO:0003723">
    <property type="term" value="F:RNA binding"/>
    <property type="evidence" value="ECO:0007669"/>
    <property type="project" value="UniProtKB-KW"/>
</dbReference>
<name>A0A1M5FBP1_VIBGA</name>
<dbReference type="SMART" id="SM00316">
    <property type="entry name" value="S1"/>
    <property type="match status" value="1"/>
</dbReference>
<dbReference type="SUPFAM" id="SSF50249">
    <property type="entry name" value="Nucleic acid-binding proteins"/>
    <property type="match status" value="4"/>
</dbReference>
<evidence type="ECO:0000256" key="1">
    <source>
        <dbReference type="ARBA" id="ARBA00001849"/>
    </source>
</evidence>
<evidence type="ECO:0000259" key="12">
    <source>
        <dbReference type="SMART" id="SM00955"/>
    </source>
</evidence>
<keyword evidence="7 9" id="KW-0269">Exonuclease</keyword>
<accession>A0A1M5FBP1</accession>
<dbReference type="GO" id="GO:0008859">
    <property type="term" value="F:exoribonuclease II activity"/>
    <property type="evidence" value="ECO:0007669"/>
    <property type="project" value="UniProtKB-UniRule"/>
</dbReference>
<dbReference type="Gene3D" id="2.40.50.140">
    <property type="entry name" value="Nucleic acid-binding proteins"/>
    <property type="match status" value="2"/>
</dbReference>
<keyword evidence="6 9" id="KW-0378">Hydrolase</keyword>
<evidence type="ECO:0000256" key="5">
    <source>
        <dbReference type="ARBA" id="ARBA00022722"/>
    </source>
</evidence>
<gene>
    <name evidence="9" type="primary">rnb</name>
    <name evidence="13" type="ORF">SAMN02745781_03430</name>
</gene>
<protein>
    <recommendedName>
        <fullName evidence="9">Exoribonuclease 2</fullName>
        <ecNumber evidence="9">3.1.13.1</ecNumber>
    </recommendedName>
    <alternativeName>
        <fullName evidence="9">Exoribonuclease II</fullName>
        <shortName evidence="9">RNase II</shortName>
        <shortName evidence="9">Ribonuclease II</shortName>
    </alternativeName>
</protein>
<dbReference type="InterPro" id="IPR022966">
    <property type="entry name" value="RNase_II/R_CS"/>
</dbReference>
<dbReference type="Pfam" id="PF00773">
    <property type="entry name" value="RNB"/>
    <property type="match status" value="1"/>
</dbReference>
<dbReference type="PANTHER" id="PTHR23355">
    <property type="entry name" value="RIBONUCLEASE"/>
    <property type="match status" value="1"/>
</dbReference>
<keyword evidence="14" id="KW-1185">Reference proteome</keyword>
<dbReference type="NCBIfam" id="NF003455">
    <property type="entry name" value="PRK05054.1"/>
    <property type="match status" value="1"/>
</dbReference>
<evidence type="ECO:0000313" key="13">
    <source>
        <dbReference type="EMBL" id="SHF88876.1"/>
    </source>
</evidence>
<proteinExistence type="inferred from homology"/>
<dbReference type="InterPro" id="IPR011129">
    <property type="entry name" value="CSD"/>
</dbReference>
<dbReference type="Pfam" id="PF00575">
    <property type="entry name" value="S1"/>
    <property type="match status" value="1"/>
</dbReference>
<dbReference type="GO" id="GO:0005829">
    <property type="term" value="C:cytosol"/>
    <property type="evidence" value="ECO:0007669"/>
    <property type="project" value="UniProtKB-ARBA"/>
</dbReference>
<dbReference type="Pfam" id="PF08206">
    <property type="entry name" value="OB_RNB"/>
    <property type="match status" value="1"/>
</dbReference>
<evidence type="ECO:0000256" key="4">
    <source>
        <dbReference type="ARBA" id="ARBA00022490"/>
    </source>
</evidence>
<feature type="domain" description="Cold-shock" evidence="11">
    <location>
        <begin position="23"/>
        <end position="79"/>
    </location>
</feature>
<dbReference type="NCBIfam" id="TIGR00358">
    <property type="entry name" value="3_prime_RNase"/>
    <property type="match status" value="1"/>
</dbReference>
<dbReference type="InterPro" id="IPR013223">
    <property type="entry name" value="RNase_B_OB_dom"/>
</dbReference>
<dbReference type="Gene3D" id="2.40.50.640">
    <property type="match status" value="1"/>
</dbReference>
<sequence>MFQDNPLLAQLKQQIQENLPKKEGTIKATDKGFGFLEIDSKNSIFIPPPYMKKSMHGDKVIAIIRTENERDVAEPQELLEPALSRFIGRVKLHKGKLNVAPDHPQLKKQPLKAKVRKGLDPNTIAENDWVVAQLTRHPLKGDNGFFVEITHKITDADDKIAPWWVTLAANDLPNQEPEGIENWELKDDPALARVDLTDIPFVTIDGASTQDMDDALYAKRTESGDFELTIAIADPTAYITPDDQMDKVARERGFTIYLPGRNIPMLPRELADNLCSLREGEIRPALCCTVTVAQDGTLQDDIRFFSAHIQSHARLVYDHVSDWLELGKSSDWTPSDDIAQVVRDLYAFSQARSSWRETHAVVFPDRPDYRFELSEDNDVIAIHADMRRSANRLVEEAMVTANVCAGKVLQQQFGTGVFNVHDGFKTERIADVITLITEHGMSEHTDETVKTLTGFSSLRRWLATQDTSYLDNRIRKFQSYSEISNQPAPHFAMGLDVYATWTSPIRKYGDMINHRLLKSYIMGKPPVQLPDELVGEELAIHRKHHKIAERSVSDWLYARTLAEEPQKQTRYHAEIFDINRAGMRIRLLENGATAFVPAPLIMANKERIECHADQGYIYIDKALVYKLGDTLEVTLNEVNQENRNIIAKPTAVFAEPPQSDVSETA</sequence>
<comment type="catalytic activity">
    <reaction evidence="1 9">
        <text>Exonucleolytic cleavage in the 3'- to 5'-direction to yield nucleoside 5'-phosphates.</text>
        <dbReference type="EC" id="3.1.13.1"/>
    </reaction>
</comment>
<dbReference type="PROSITE" id="PS01175">
    <property type="entry name" value="RIBONUCLEASE_II"/>
    <property type="match status" value="1"/>
</dbReference>
<dbReference type="Proteomes" id="UP000184159">
    <property type="component" value="Unassembled WGS sequence"/>
</dbReference>
<dbReference type="EMBL" id="FQUH01000019">
    <property type="protein sequence ID" value="SHF88876.1"/>
    <property type="molecule type" value="Genomic_DNA"/>
</dbReference>
<dbReference type="EC" id="3.1.13.1" evidence="9"/>
<dbReference type="AlphaFoldDB" id="A0A1M5FBP1"/>
<evidence type="ECO:0000259" key="11">
    <source>
        <dbReference type="SMART" id="SM00357"/>
    </source>
</evidence>
<dbReference type="PANTHER" id="PTHR23355:SF37">
    <property type="entry name" value="EXORIBONUCLEASE 2"/>
    <property type="match status" value="1"/>
</dbReference>
<dbReference type="InterPro" id="IPR001900">
    <property type="entry name" value="RNase_II/R"/>
</dbReference>
<dbReference type="InterPro" id="IPR050180">
    <property type="entry name" value="RNR_Ribonuclease"/>
</dbReference>
<evidence type="ECO:0000259" key="10">
    <source>
        <dbReference type="SMART" id="SM00316"/>
    </source>
</evidence>
<evidence type="ECO:0000256" key="8">
    <source>
        <dbReference type="ARBA" id="ARBA00022884"/>
    </source>
</evidence>
<dbReference type="InterPro" id="IPR003029">
    <property type="entry name" value="S1_domain"/>
</dbReference>
<evidence type="ECO:0000256" key="2">
    <source>
        <dbReference type="ARBA" id="ARBA00004496"/>
    </source>
</evidence>
<evidence type="ECO:0000256" key="9">
    <source>
        <dbReference type="HAMAP-Rule" id="MF_01036"/>
    </source>
</evidence>
<organism evidence="13 14">
    <name type="scientific">Vibrio gazogenes DSM 21264 = NBRC 103151</name>
    <dbReference type="NCBI Taxonomy" id="1123492"/>
    <lineage>
        <taxon>Bacteria</taxon>
        <taxon>Pseudomonadati</taxon>
        <taxon>Pseudomonadota</taxon>
        <taxon>Gammaproteobacteria</taxon>
        <taxon>Vibrionales</taxon>
        <taxon>Vibrionaceae</taxon>
        <taxon>Vibrio</taxon>
    </lineage>
</organism>
<dbReference type="InterPro" id="IPR011804">
    <property type="entry name" value="RNase_II"/>
</dbReference>
<dbReference type="InterPro" id="IPR012340">
    <property type="entry name" value="NA-bd_OB-fold"/>
</dbReference>
<keyword evidence="4 9" id="KW-0963">Cytoplasm</keyword>